<organism evidence="2">
    <name type="scientific">uncultured Caudovirales phage</name>
    <dbReference type="NCBI Taxonomy" id="2100421"/>
    <lineage>
        <taxon>Viruses</taxon>
        <taxon>Duplodnaviria</taxon>
        <taxon>Heunggongvirae</taxon>
        <taxon>Uroviricota</taxon>
        <taxon>Caudoviricetes</taxon>
        <taxon>Peduoviridae</taxon>
        <taxon>Maltschvirus</taxon>
        <taxon>Maltschvirus maltsch</taxon>
    </lineage>
</organism>
<gene>
    <name evidence="3" type="ORF">UFOVP1307_21</name>
    <name evidence="1" type="ORF">UFOVP651_101</name>
    <name evidence="2" type="ORF">UFOVP902_180</name>
</gene>
<evidence type="ECO:0000313" key="3">
    <source>
        <dbReference type="EMBL" id="CAB4197603.1"/>
    </source>
</evidence>
<dbReference type="EMBL" id="LR797270">
    <property type="protein sequence ID" value="CAB4197603.1"/>
    <property type="molecule type" value="Genomic_DNA"/>
</dbReference>
<name>A0A6J5PIX4_9CAUD</name>
<dbReference type="EMBL" id="LR796625">
    <property type="protein sequence ID" value="CAB4155195.1"/>
    <property type="molecule type" value="Genomic_DNA"/>
</dbReference>
<sequence>MIRLKSLLEIVDTELRELLNKIKTKQFRFIAAGDNGRVYEIDGSDRCFKITQERSELEVAQIIVGRQSEFTTFIPVYYVDATQSMYIMANAEQLQEHAKLMIDKFMNQFKMYAREIGGEVSIFDYLDNDGARNADPQLVNFLRALQQDVNRMGIDDLDLDLDFKSDNVMLWNNKMVLVDW</sequence>
<evidence type="ECO:0000313" key="1">
    <source>
        <dbReference type="EMBL" id="CAB4155195.1"/>
    </source>
</evidence>
<dbReference type="EMBL" id="LR796859">
    <property type="protein sequence ID" value="CAB4171067.1"/>
    <property type="molecule type" value="Genomic_DNA"/>
</dbReference>
<reference evidence="2" key="1">
    <citation type="submission" date="2020-05" db="EMBL/GenBank/DDBJ databases">
        <authorList>
            <person name="Chiriac C."/>
            <person name="Salcher M."/>
            <person name="Ghai R."/>
            <person name="Kavagutti S V."/>
        </authorList>
    </citation>
    <scope>NUCLEOTIDE SEQUENCE</scope>
</reference>
<protein>
    <submittedName>
        <fullName evidence="2">Uncharacterized protein</fullName>
    </submittedName>
</protein>
<proteinExistence type="predicted"/>
<evidence type="ECO:0000313" key="2">
    <source>
        <dbReference type="EMBL" id="CAB4171067.1"/>
    </source>
</evidence>
<accession>A0A6J5PIX4</accession>